<dbReference type="InterPro" id="IPR003856">
    <property type="entry name" value="LPS_length_determ_N"/>
</dbReference>
<name>A0AA48RAA4_9ZZZZ</name>
<evidence type="ECO:0000313" key="9">
    <source>
        <dbReference type="EMBL" id="CAJ0859156.1"/>
    </source>
</evidence>
<dbReference type="PANTHER" id="PTHR32309">
    <property type="entry name" value="TYROSINE-PROTEIN KINASE"/>
    <property type="match status" value="1"/>
</dbReference>
<evidence type="ECO:0000256" key="5">
    <source>
        <dbReference type="ARBA" id="ARBA00023136"/>
    </source>
</evidence>
<feature type="coiled-coil region" evidence="6">
    <location>
        <begin position="376"/>
        <end position="414"/>
    </location>
</feature>
<dbReference type="PANTHER" id="PTHR32309:SF13">
    <property type="entry name" value="FERRIC ENTEROBACTIN TRANSPORT PROTEIN FEPE"/>
    <property type="match status" value="1"/>
</dbReference>
<evidence type="ECO:0000256" key="2">
    <source>
        <dbReference type="ARBA" id="ARBA00022475"/>
    </source>
</evidence>
<dbReference type="InterPro" id="IPR050445">
    <property type="entry name" value="Bact_polysacc_biosynth/exp"/>
</dbReference>
<keyword evidence="6" id="KW-0175">Coiled coil</keyword>
<keyword evidence="3 7" id="KW-0812">Transmembrane</keyword>
<sequence length="679" mass="74774">MRVSIHSEMEASTNEIHLSRLGRTLLHKRWWVIGPTLAAFLGAAVFVNIVKPRYTSDARLILENQDDFLGRSDKAERIDANGPDAEGVQSQLQLLTSRDLARRAIRSLDLQGDAEFDPLANGVGPVTRLMVLLGIARDPTLMSPEDRILEKFSEKLTVLSPTKTRVLSIEFSSRNPDLAARGANAVAETYIKMEQEAKREMARSAAKSLETLVSDLRERVAEAEAKVEAYRAESGLLIGANNTIIPTQQLGELNNQLSMARAAQADAQAKANLLREMLRQGRVGEIPDVANNETIRRIFEQRVSLRAQIALESRTLLPMHPHIKELTAQLADIDQQWRSAAERTARTLENDARITAARVENLTRLLNDQKRVAGTAGAEEVKLRELERAARLLKEQLESETTKYQQALAREQMKATPADARIIQRALAPQLPAFPRKLPIIAFSTLAALLLSLGAIIAAELLTGRARAVDTALPKHDNAYDEEENDEDTYDLEEPDRVEEAHSRVTAINEQGAAGKCVKVLVAPCDDDVVGEAAVRLARTLVWQGRTLLVAADAGNPVFDSLIDSEDAPLGLADLAKGDANFEETLHLDALSRLHILPGGVAEDPDAYEAELLVEALAQAYDFIVFAASTEEALRLGPYMDLAFVLGDDPETERLRRRLARFGVEAHLLDIETRTDLAA</sequence>
<protein>
    <recommendedName>
        <fullName evidence="8">Polysaccharide chain length determinant N-terminal domain-containing protein</fullName>
    </recommendedName>
</protein>
<proteinExistence type="predicted"/>
<accession>A0AA48RAA4</accession>
<gene>
    <name evidence="9" type="ORF">AMST5_01182</name>
</gene>
<feature type="transmembrane region" description="Helical" evidence="7">
    <location>
        <begin position="440"/>
        <end position="459"/>
    </location>
</feature>
<evidence type="ECO:0000256" key="6">
    <source>
        <dbReference type="SAM" id="Coils"/>
    </source>
</evidence>
<keyword evidence="2" id="KW-1003">Cell membrane</keyword>
<organism evidence="9">
    <name type="scientific">freshwater sediment metagenome</name>
    <dbReference type="NCBI Taxonomy" id="556182"/>
    <lineage>
        <taxon>unclassified sequences</taxon>
        <taxon>metagenomes</taxon>
        <taxon>ecological metagenomes</taxon>
    </lineage>
</organism>
<feature type="domain" description="Polysaccharide chain length determinant N-terminal" evidence="8">
    <location>
        <begin position="14"/>
        <end position="107"/>
    </location>
</feature>
<evidence type="ECO:0000256" key="1">
    <source>
        <dbReference type="ARBA" id="ARBA00004651"/>
    </source>
</evidence>
<evidence type="ECO:0000256" key="4">
    <source>
        <dbReference type="ARBA" id="ARBA00022989"/>
    </source>
</evidence>
<evidence type="ECO:0000256" key="3">
    <source>
        <dbReference type="ARBA" id="ARBA00022692"/>
    </source>
</evidence>
<reference evidence="9" key="1">
    <citation type="submission" date="2023-07" db="EMBL/GenBank/DDBJ databases">
        <authorList>
            <person name="Pelsma A.J. K."/>
        </authorList>
    </citation>
    <scope>NUCLEOTIDE SEQUENCE</scope>
</reference>
<dbReference type="AlphaFoldDB" id="A0AA48RAA4"/>
<evidence type="ECO:0000256" key="7">
    <source>
        <dbReference type="SAM" id="Phobius"/>
    </source>
</evidence>
<dbReference type="Gene3D" id="3.40.50.300">
    <property type="entry name" value="P-loop containing nucleotide triphosphate hydrolases"/>
    <property type="match status" value="1"/>
</dbReference>
<dbReference type="GO" id="GO:0004713">
    <property type="term" value="F:protein tyrosine kinase activity"/>
    <property type="evidence" value="ECO:0007669"/>
    <property type="project" value="TreeGrafter"/>
</dbReference>
<dbReference type="GO" id="GO:0005886">
    <property type="term" value="C:plasma membrane"/>
    <property type="evidence" value="ECO:0007669"/>
    <property type="project" value="UniProtKB-SubCell"/>
</dbReference>
<keyword evidence="4 7" id="KW-1133">Transmembrane helix</keyword>
<evidence type="ECO:0000259" key="8">
    <source>
        <dbReference type="Pfam" id="PF02706"/>
    </source>
</evidence>
<dbReference type="InterPro" id="IPR027417">
    <property type="entry name" value="P-loop_NTPase"/>
</dbReference>
<keyword evidence="5 7" id="KW-0472">Membrane</keyword>
<dbReference type="EMBL" id="OY288114">
    <property type="protein sequence ID" value="CAJ0859156.1"/>
    <property type="molecule type" value="Genomic_DNA"/>
</dbReference>
<dbReference type="Pfam" id="PF02706">
    <property type="entry name" value="Wzz"/>
    <property type="match status" value="1"/>
</dbReference>
<feature type="transmembrane region" description="Helical" evidence="7">
    <location>
        <begin position="30"/>
        <end position="50"/>
    </location>
</feature>
<comment type="subcellular location">
    <subcellularLocation>
        <location evidence="1">Cell membrane</location>
        <topology evidence="1">Multi-pass membrane protein</topology>
    </subcellularLocation>
</comment>
<feature type="coiled-coil region" evidence="6">
    <location>
        <begin position="199"/>
        <end position="270"/>
    </location>
</feature>